<dbReference type="PANTHER" id="PTHR10192">
    <property type="entry name" value="MOLYBDOPTERIN BIOSYNTHESIS PROTEIN"/>
    <property type="match status" value="1"/>
</dbReference>
<dbReference type="Gene3D" id="2.40.340.10">
    <property type="entry name" value="MoeA, C-terminal, domain IV"/>
    <property type="match status" value="1"/>
</dbReference>
<dbReference type="NCBIfam" id="TIGR00177">
    <property type="entry name" value="molyb_syn"/>
    <property type="match status" value="1"/>
</dbReference>
<dbReference type="SUPFAM" id="SSF63882">
    <property type="entry name" value="MoeA N-terminal region -like"/>
    <property type="match status" value="1"/>
</dbReference>
<dbReference type="OrthoDB" id="9804758at2"/>
<dbReference type="SMART" id="SM00852">
    <property type="entry name" value="MoCF_biosynth"/>
    <property type="match status" value="1"/>
</dbReference>
<accession>D5X9G8</accession>
<dbReference type="InterPro" id="IPR005111">
    <property type="entry name" value="MoeA_C_domain_IV"/>
</dbReference>
<evidence type="ECO:0000256" key="4">
    <source>
        <dbReference type="ARBA" id="ARBA00010763"/>
    </source>
</evidence>
<evidence type="ECO:0000259" key="14">
    <source>
        <dbReference type="SMART" id="SM00852"/>
    </source>
</evidence>
<evidence type="ECO:0000256" key="11">
    <source>
        <dbReference type="ARBA" id="ARBA00023150"/>
    </source>
</evidence>
<comment type="function">
    <text evidence="2 13">Catalyzes the insertion of molybdate into adenylated molybdopterin with the concomitant release of AMP.</text>
</comment>
<dbReference type="NCBIfam" id="NF045515">
    <property type="entry name" value="Glp_gephyrin"/>
    <property type="match status" value="1"/>
</dbReference>
<evidence type="ECO:0000256" key="6">
    <source>
        <dbReference type="ARBA" id="ARBA00021108"/>
    </source>
</evidence>
<keyword evidence="10 13" id="KW-0460">Magnesium</keyword>
<dbReference type="Pfam" id="PF03453">
    <property type="entry name" value="MoeA_N"/>
    <property type="match status" value="1"/>
</dbReference>
<keyword evidence="11 13" id="KW-0501">Molybdenum cofactor biosynthesis</keyword>
<dbReference type="InterPro" id="IPR038987">
    <property type="entry name" value="MoeA-like"/>
</dbReference>
<dbReference type="SUPFAM" id="SSF63867">
    <property type="entry name" value="MoeA C-terminal domain-like"/>
    <property type="match status" value="1"/>
</dbReference>
<dbReference type="GO" id="GO:0006777">
    <property type="term" value="P:Mo-molybdopterin cofactor biosynthetic process"/>
    <property type="evidence" value="ECO:0007669"/>
    <property type="project" value="UniProtKB-UniRule"/>
</dbReference>
<name>D5X9G8_THEPJ</name>
<dbReference type="EC" id="2.10.1.1" evidence="5 13"/>
<dbReference type="InterPro" id="IPR036688">
    <property type="entry name" value="MoeA_C_domain_IV_sf"/>
</dbReference>
<dbReference type="GO" id="GO:0061599">
    <property type="term" value="F:molybdopterin molybdotransferase activity"/>
    <property type="evidence" value="ECO:0007669"/>
    <property type="project" value="UniProtKB-UniRule"/>
</dbReference>
<keyword evidence="8 13" id="KW-0808">Transferase</keyword>
<evidence type="ECO:0000313" key="15">
    <source>
        <dbReference type="EMBL" id="ADG83072.1"/>
    </source>
</evidence>
<keyword evidence="7 13" id="KW-0500">Molybdenum</keyword>
<dbReference type="eggNOG" id="COG0303">
    <property type="taxonomic scope" value="Bacteria"/>
</dbReference>
<reference evidence="15 16" key="1">
    <citation type="submission" date="2010-05" db="EMBL/GenBank/DDBJ databases">
        <title>Complete sequence of Thermincola sp. JR.</title>
        <authorList>
            <consortium name="US DOE Joint Genome Institute"/>
            <person name="Lucas S."/>
            <person name="Copeland A."/>
            <person name="Lapidus A."/>
            <person name="Cheng J.-F."/>
            <person name="Bruce D."/>
            <person name="Goodwin L."/>
            <person name="Pitluck S."/>
            <person name="Chertkov O."/>
            <person name="Detter J.C."/>
            <person name="Han C."/>
            <person name="Tapia R."/>
            <person name="Land M."/>
            <person name="Hauser L."/>
            <person name="Kyrpides N."/>
            <person name="Mikhailova N."/>
            <person name="Hazen T.C."/>
            <person name="Woyke T."/>
        </authorList>
    </citation>
    <scope>NUCLEOTIDE SEQUENCE [LARGE SCALE GENOMIC DNA]</scope>
    <source>
        <strain evidence="15 16">JR</strain>
    </source>
</reference>
<dbReference type="InterPro" id="IPR036135">
    <property type="entry name" value="MoeA_linker/N_sf"/>
</dbReference>
<evidence type="ECO:0000256" key="3">
    <source>
        <dbReference type="ARBA" id="ARBA00005046"/>
    </source>
</evidence>
<dbReference type="Gene3D" id="3.90.105.10">
    <property type="entry name" value="Molybdopterin biosynthesis moea protein, domain 2"/>
    <property type="match status" value="1"/>
</dbReference>
<dbReference type="Pfam" id="PF00994">
    <property type="entry name" value="MoCF_biosynth"/>
    <property type="match status" value="1"/>
</dbReference>
<dbReference type="HOGENOM" id="CLU_010186_7_1_9"/>
<evidence type="ECO:0000256" key="1">
    <source>
        <dbReference type="ARBA" id="ARBA00001946"/>
    </source>
</evidence>
<organism evidence="15 16">
    <name type="scientific">Thermincola potens (strain JR)</name>
    <dbReference type="NCBI Taxonomy" id="635013"/>
    <lineage>
        <taxon>Bacteria</taxon>
        <taxon>Bacillati</taxon>
        <taxon>Bacillota</taxon>
        <taxon>Clostridia</taxon>
        <taxon>Eubacteriales</taxon>
        <taxon>Thermincolaceae</taxon>
        <taxon>Thermincola</taxon>
    </lineage>
</organism>
<evidence type="ECO:0000256" key="7">
    <source>
        <dbReference type="ARBA" id="ARBA00022505"/>
    </source>
</evidence>
<protein>
    <recommendedName>
        <fullName evidence="6 13">Molybdopterin molybdenumtransferase</fullName>
        <ecNumber evidence="5 13">2.10.1.1</ecNumber>
    </recommendedName>
</protein>
<evidence type="ECO:0000256" key="2">
    <source>
        <dbReference type="ARBA" id="ARBA00002901"/>
    </source>
</evidence>
<evidence type="ECO:0000313" key="16">
    <source>
        <dbReference type="Proteomes" id="UP000002377"/>
    </source>
</evidence>
<proteinExistence type="inferred from homology"/>
<keyword evidence="16" id="KW-1185">Reference proteome</keyword>
<dbReference type="AlphaFoldDB" id="D5X9G8"/>
<gene>
    <name evidence="15" type="ordered locus">TherJR_2229</name>
</gene>
<dbReference type="EMBL" id="CP002028">
    <property type="protein sequence ID" value="ADG83072.1"/>
    <property type="molecule type" value="Genomic_DNA"/>
</dbReference>
<dbReference type="PANTHER" id="PTHR10192:SF5">
    <property type="entry name" value="GEPHYRIN"/>
    <property type="match status" value="1"/>
</dbReference>
<evidence type="ECO:0000256" key="12">
    <source>
        <dbReference type="ARBA" id="ARBA00047317"/>
    </source>
</evidence>
<dbReference type="RefSeq" id="WP_013121072.1">
    <property type="nucleotide sequence ID" value="NC_014152.1"/>
</dbReference>
<dbReference type="InterPro" id="IPR036425">
    <property type="entry name" value="MoaB/Mog-like_dom_sf"/>
</dbReference>
<dbReference type="FunFam" id="3.40.980.10:FF:000004">
    <property type="entry name" value="Molybdopterin molybdenumtransferase"/>
    <property type="match status" value="1"/>
</dbReference>
<dbReference type="GO" id="GO:0046872">
    <property type="term" value="F:metal ion binding"/>
    <property type="evidence" value="ECO:0007669"/>
    <property type="project" value="UniProtKB-UniRule"/>
</dbReference>
<comment type="cofactor">
    <cofactor evidence="1 13">
        <name>Mg(2+)</name>
        <dbReference type="ChEBI" id="CHEBI:18420"/>
    </cofactor>
</comment>
<sequence>MRELISLEEAVNLILACIKPVDEERVSLPAASGRILAENIFASVSLPPFPRSPLDGYAVRAVDIAAATPEKPVELRVVREISAGSYSEIEVKRNQAVKILTGAPIPPGADVIIRFEDVREARGKIQVFRPLPTNSNYCFAGEDFCKGEMVLSAGAVIKPEAIGILAGLGISEMRVYRQPRVAILSTGDELIDITENPGPGKIYNSNLYALAAFVGQTGAQPVPEGIAPDKPALIACKINQALQGADMVLTTGGVSVGDYDAMKVALDLLGADILFWRVNYRPGTPSLFAVKDGKVIICLSGNPAAALISYHLLVRPAVAKLQGLDNWQPVRSMAVLQEDFPKASGQRRFLRGYAYLEQGFLKVKLTGLQSPGVMKSMLGCNTLIDVPANSGALKAGDMVEVVLLH</sequence>
<comment type="catalytic activity">
    <reaction evidence="12">
        <text>adenylyl-molybdopterin + molybdate = Mo-molybdopterin + AMP + H(+)</text>
        <dbReference type="Rhea" id="RHEA:35047"/>
        <dbReference type="ChEBI" id="CHEBI:15378"/>
        <dbReference type="ChEBI" id="CHEBI:36264"/>
        <dbReference type="ChEBI" id="CHEBI:62727"/>
        <dbReference type="ChEBI" id="CHEBI:71302"/>
        <dbReference type="ChEBI" id="CHEBI:456215"/>
        <dbReference type="EC" id="2.10.1.1"/>
    </reaction>
</comment>
<evidence type="ECO:0000256" key="13">
    <source>
        <dbReference type="RuleBase" id="RU365090"/>
    </source>
</evidence>
<dbReference type="UniPathway" id="UPA00344"/>
<comment type="pathway">
    <text evidence="3 13">Cofactor biosynthesis; molybdopterin biosynthesis.</text>
</comment>
<dbReference type="InterPro" id="IPR005110">
    <property type="entry name" value="MoeA_linker/N"/>
</dbReference>
<keyword evidence="9 13" id="KW-0479">Metal-binding</keyword>
<dbReference type="STRING" id="635013.TherJR_2229"/>
<dbReference type="GO" id="GO:0005829">
    <property type="term" value="C:cytosol"/>
    <property type="evidence" value="ECO:0007669"/>
    <property type="project" value="TreeGrafter"/>
</dbReference>
<comment type="similarity">
    <text evidence="4 13">Belongs to the MoeA family.</text>
</comment>
<evidence type="ECO:0000256" key="5">
    <source>
        <dbReference type="ARBA" id="ARBA00013269"/>
    </source>
</evidence>
<feature type="domain" description="MoaB/Mog" evidence="14">
    <location>
        <begin position="182"/>
        <end position="320"/>
    </location>
</feature>
<dbReference type="Gene3D" id="2.170.190.11">
    <property type="entry name" value="Molybdopterin biosynthesis moea protein, domain 3"/>
    <property type="match status" value="1"/>
</dbReference>
<dbReference type="CDD" id="cd00887">
    <property type="entry name" value="MoeA"/>
    <property type="match status" value="1"/>
</dbReference>
<dbReference type="KEGG" id="tjr:TherJR_2229"/>
<dbReference type="Pfam" id="PF03454">
    <property type="entry name" value="MoeA_C"/>
    <property type="match status" value="1"/>
</dbReference>
<dbReference type="InterPro" id="IPR001453">
    <property type="entry name" value="MoaB/Mog_dom"/>
</dbReference>
<evidence type="ECO:0000256" key="9">
    <source>
        <dbReference type="ARBA" id="ARBA00022723"/>
    </source>
</evidence>
<evidence type="ECO:0000256" key="10">
    <source>
        <dbReference type="ARBA" id="ARBA00022842"/>
    </source>
</evidence>
<dbReference type="Gene3D" id="3.40.980.10">
    <property type="entry name" value="MoaB/Mog-like domain"/>
    <property type="match status" value="1"/>
</dbReference>
<dbReference type="SUPFAM" id="SSF53218">
    <property type="entry name" value="Molybdenum cofactor biosynthesis proteins"/>
    <property type="match status" value="1"/>
</dbReference>
<dbReference type="Proteomes" id="UP000002377">
    <property type="component" value="Chromosome"/>
</dbReference>
<evidence type="ECO:0000256" key="8">
    <source>
        <dbReference type="ARBA" id="ARBA00022679"/>
    </source>
</evidence>